<comment type="caution">
    <text evidence="2">The sequence shown here is derived from an EMBL/GenBank/DDBJ whole genome shotgun (WGS) entry which is preliminary data.</text>
</comment>
<evidence type="ECO:0000313" key="4">
    <source>
        <dbReference type="Proteomes" id="UP001501116"/>
    </source>
</evidence>
<evidence type="ECO:0000313" key="3">
    <source>
        <dbReference type="EMBL" id="GAA1990339.1"/>
    </source>
</evidence>
<organism evidence="2 4">
    <name type="scientific">Amycolatopsis minnesotensis</name>
    <dbReference type="NCBI Taxonomy" id="337894"/>
    <lineage>
        <taxon>Bacteria</taxon>
        <taxon>Bacillati</taxon>
        <taxon>Actinomycetota</taxon>
        <taxon>Actinomycetes</taxon>
        <taxon>Pseudonocardiales</taxon>
        <taxon>Pseudonocardiaceae</taxon>
        <taxon>Amycolatopsis</taxon>
    </lineage>
</organism>
<reference evidence="2" key="3">
    <citation type="submission" date="2023-12" db="EMBL/GenBank/DDBJ databases">
        <authorList>
            <person name="Sun Q."/>
            <person name="Inoue M."/>
        </authorList>
    </citation>
    <scope>NUCLEOTIDE SEQUENCE</scope>
    <source>
        <strain evidence="2">JCM 14545</strain>
    </source>
</reference>
<name>A0ABP5E3I3_9PSEU</name>
<keyword evidence="4" id="KW-1185">Reference proteome</keyword>
<sequence length="63" mass="6518">MGAAVSRAREGRDRGVRVPEGALQGMAVSQAAKVPCSDRTALPKLTPLALLPHPCPEGNLEGI</sequence>
<evidence type="ECO:0000313" key="2">
    <source>
        <dbReference type="EMBL" id="GAA1990334.1"/>
    </source>
</evidence>
<evidence type="ECO:0000256" key="1">
    <source>
        <dbReference type="SAM" id="MobiDB-lite"/>
    </source>
</evidence>
<feature type="region of interest" description="Disordered" evidence="1">
    <location>
        <begin position="1"/>
        <end position="21"/>
    </location>
</feature>
<reference evidence="4" key="2">
    <citation type="journal article" date="2019" name="Int. J. Syst. Evol. Microbiol.">
        <title>The Global Catalogue of Microorganisms (GCM) 10K type strain sequencing project: providing services to taxonomists for standard genome sequencing and annotation.</title>
        <authorList>
            <consortium name="The Broad Institute Genomics Platform"/>
            <consortium name="The Broad Institute Genome Sequencing Center for Infectious Disease"/>
            <person name="Wu L."/>
            <person name="Ma J."/>
        </authorList>
    </citation>
    <scope>NUCLEOTIDE SEQUENCE [LARGE SCALE GENOMIC DNA]</scope>
    <source>
        <strain evidence="4">JCM 14545</strain>
    </source>
</reference>
<feature type="compositionally biased region" description="Basic and acidic residues" evidence="1">
    <location>
        <begin position="7"/>
        <end position="17"/>
    </location>
</feature>
<dbReference type="EMBL" id="BAAANN010000055">
    <property type="protein sequence ID" value="GAA1990334.1"/>
    <property type="molecule type" value="Genomic_DNA"/>
</dbReference>
<reference evidence="2" key="1">
    <citation type="journal article" date="2014" name="Int. J. Syst. Evol. Microbiol.">
        <title>Complete genome of a new Firmicutes species belonging to the dominant human colonic microbiota ('Ruminococcus bicirculans') reveals two chromosomes and a selective capacity to utilize plant glucans.</title>
        <authorList>
            <consortium name="NISC Comparative Sequencing Program"/>
            <person name="Wegmann U."/>
            <person name="Louis P."/>
            <person name="Goesmann A."/>
            <person name="Henrissat B."/>
            <person name="Duncan S.H."/>
            <person name="Flint H.J."/>
        </authorList>
    </citation>
    <scope>NUCLEOTIDE SEQUENCE</scope>
    <source>
        <strain evidence="2">JCM 14545</strain>
    </source>
</reference>
<dbReference type="EMBL" id="BAAANN010000055">
    <property type="protein sequence ID" value="GAA1990339.1"/>
    <property type="molecule type" value="Genomic_DNA"/>
</dbReference>
<gene>
    <name evidence="2" type="ORF">GCM10009754_80830</name>
    <name evidence="3" type="ORF">GCM10009754_80840</name>
</gene>
<dbReference type="Proteomes" id="UP001501116">
    <property type="component" value="Unassembled WGS sequence"/>
</dbReference>
<proteinExistence type="predicted"/>
<protein>
    <submittedName>
        <fullName evidence="2">Uncharacterized protein</fullName>
    </submittedName>
</protein>
<accession>A0ABP5E3I3</accession>